<accession>A0A1I1LZ38</accession>
<proteinExistence type="predicted"/>
<dbReference type="RefSeq" id="WP_170845821.1">
    <property type="nucleotide sequence ID" value="NZ_FOLL01000026.1"/>
</dbReference>
<dbReference type="EMBL" id="FOLL01000026">
    <property type="protein sequence ID" value="SFC78371.1"/>
    <property type="molecule type" value="Genomic_DNA"/>
</dbReference>
<evidence type="ECO:0000313" key="2">
    <source>
        <dbReference type="Proteomes" id="UP000199577"/>
    </source>
</evidence>
<dbReference type="AlphaFoldDB" id="A0A1I1LZ38"/>
<protein>
    <submittedName>
        <fullName evidence="1">Uncharacterized protein</fullName>
    </submittedName>
</protein>
<evidence type="ECO:0000313" key="1">
    <source>
        <dbReference type="EMBL" id="SFC78371.1"/>
    </source>
</evidence>
<name>A0A1I1LZ38_9SPHI</name>
<keyword evidence="2" id="KW-1185">Reference proteome</keyword>
<dbReference type="PROSITE" id="PS51257">
    <property type="entry name" value="PROKAR_LIPOPROTEIN"/>
    <property type="match status" value="1"/>
</dbReference>
<dbReference type="Proteomes" id="UP000199577">
    <property type="component" value="Unassembled WGS sequence"/>
</dbReference>
<dbReference type="STRING" id="623281.SAMN05421747_1264"/>
<sequence>MKLQLFSLLITLVFLLFFSCRKTEYRTVDKPAYIRLFNSLNIPINVINKDDPAPFLCLFIDPEFDESGYPVGGLIVSDLLDVRNRYASPNPAHAGMSNSPYNAEFPGKELYPTAPIVNGYDLTNWAQILAGKRRFLLMHRPRNTMPFQQLHRSMTSVCVDTTLTLAEGEVYTMHVLYKDFETKETMFYAREESFHKQPFSDDRAYVNFYNLSSEGFWSSPYKGIGDRVTSMEAGIPDTTNVFLSHVSVTVNENDTEVHEFIPGYTKNYVTTLVRDMSGARVAPYHSFPIFIQEGEQIHTNSWQYLQFFSMALRGLEQSFRQGTANNPTRIDIRQHSNFYNDYVYLELTDNPRPESNVNLRTPVERLTLPNLLLNVHSGVNNPQTFGSVSSIEYINGLVYLTTIQRTFPAPIYE</sequence>
<organism evidence="1 2">
    <name type="scientific">Parapedobacter composti</name>
    <dbReference type="NCBI Taxonomy" id="623281"/>
    <lineage>
        <taxon>Bacteria</taxon>
        <taxon>Pseudomonadati</taxon>
        <taxon>Bacteroidota</taxon>
        <taxon>Sphingobacteriia</taxon>
        <taxon>Sphingobacteriales</taxon>
        <taxon>Sphingobacteriaceae</taxon>
        <taxon>Parapedobacter</taxon>
    </lineage>
</organism>
<gene>
    <name evidence="1" type="ORF">SAMN05421747_1264</name>
</gene>
<reference evidence="1 2" key="1">
    <citation type="submission" date="2016-10" db="EMBL/GenBank/DDBJ databases">
        <authorList>
            <person name="de Groot N.N."/>
        </authorList>
    </citation>
    <scope>NUCLEOTIDE SEQUENCE [LARGE SCALE GENOMIC DNA]</scope>
    <source>
        <strain evidence="1 2">DSM 22900</strain>
    </source>
</reference>